<dbReference type="SMART" id="SM00741">
    <property type="entry name" value="SapB"/>
    <property type="match status" value="3"/>
</dbReference>
<keyword evidence="10" id="KW-0862">Zinc</keyword>
<feature type="transmembrane region" description="Helical" evidence="17">
    <location>
        <begin position="2208"/>
        <end position="2225"/>
    </location>
</feature>
<feature type="domain" description="Saposin B-type" evidence="18">
    <location>
        <begin position="428"/>
        <end position="514"/>
    </location>
</feature>
<dbReference type="InterPro" id="IPR041805">
    <property type="entry name" value="ASMase/PPN1_MPP"/>
</dbReference>
<dbReference type="Pfam" id="PF00149">
    <property type="entry name" value="Metallophos"/>
    <property type="match status" value="4"/>
</dbReference>
<evidence type="ECO:0000256" key="7">
    <source>
        <dbReference type="ARBA" id="ARBA00022723"/>
    </source>
</evidence>
<dbReference type="FunFam" id="3.60.21.10:FF:000077">
    <property type="entry name" value="Sphingomyelin phosphodiesterase"/>
    <property type="match status" value="1"/>
</dbReference>
<dbReference type="InterPro" id="IPR045473">
    <property type="entry name" value="ASM_C"/>
</dbReference>
<dbReference type="GO" id="GO:0061750">
    <property type="term" value="F:acid sphingomyelin phosphodiesterase activity"/>
    <property type="evidence" value="ECO:0007669"/>
    <property type="project" value="TreeGrafter"/>
</dbReference>
<evidence type="ECO:0000256" key="5">
    <source>
        <dbReference type="ARBA" id="ARBA00022525"/>
    </source>
</evidence>
<evidence type="ECO:0000259" key="18">
    <source>
        <dbReference type="PROSITE" id="PS50015"/>
    </source>
</evidence>
<dbReference type="Gene3D" id="3.60.21.10">
    <property type="match status" value="4"/>
</dbReference>
<dbReference type="CDD" id="cd00842">
    <property type="entry name" value="MPP_ASMase"/>
    <property type="match status" value="4"/>
</dbReference>
<dbReference type="InterPro" id="IPR011001">
    <property type="entry name" value="Saposin-like"/>
</dbReference>
<dbReference type="InterPro" id="IPR008139">
    <property type="entry name" value="SaposinB_dom"/>
</dbReference>
<feature type="transmembrane region" description="Helical" evidence="17">
    <location>
        <begin position="2237"/>
        <end position="2260"/>
    </location>
</feature>
<dbReference type="EMBL" id="JABDTM020024499">
    <property type="protein sequence ID" value="KAH0814236.1"/>
    <property type="molecule type" value="Genomic_DNA"/>
</dbReference>
<dbReference type="PROSITE" id="PS50015">
    <property type="entry name" value="SAP_B"/>
    <property type="match status" value="3"/>
</dbReference>
<evidence type="ECO:0000256" key="11">
    <source>
        <dbReference type="ARBA" id="ARBA00022989"/>
    </source>
</evidence>
<keyword evidence="8" id="KW-0732">Signal</keyword>
<keyword evidence="13" id="KW-1015">Disulfide bond</keyword>
<dbReference type="GO" id="GO:0046872">
    <property type="term" value="F:metal ion binding"/>
    <property type="evidence" value="ECO:0007669"/>
    <property type="project" value="UniProtKB-KW"/>
</dbReference>
<comment type="caution">
    <text evidence="19">The sequence shown here is derived from an EMBL/GenBank/DDBJ whole genome shotgun (WGS) entry which is preliminary data.</text>
</comment>
<evidence type="ECO:0000256" key="13">
    <source>
        <dbReference type="ARBA" id="ARBA00023157"/>
    </source>
</evidence>
<keyword evidence="5" id="KW-0964">Secreted</keyword>
<evidence type="ECO:0000256" key="15">
    <source>
        <dbReference type="ARBA" id="ARBA00023295"/>
    </source>
</evidence>
<dbReference type="Proteomes" id="UP000719412">
    <property type="component" value="Unassembled WGS sequence"/>
</dbReference>
<evidence type="ECO:0000256" key="10">
    <source>
        <dbReference type="ARBA" id="ARBA00022833"/>
    </source>
</evidence>
<keyword evidence="12 17" id="KW-0472">Membrane</keyword>
<feature type="domain" description="Saposin B-type" evidence="18">
    <location>
        <begin position="1021"/>
        <end position="1106"/>
    </location>
</feature>
<evidence type="ECO:0000256" key="4">
    <source>
        <dbReference type="ARBA" id="ARBA00008234"/>
    </source>
</evidence>
<dbReference type="GO" id="GO:0005216">
    <property type="term" value="F:monoatomic ion channel activity"/>
    <property type="evidence" value="ECO:0007669"/>
    <property type="project" value="InterPro"/>
</dbReference>
<keyword evidence="14" id="KW-0325">Glycoprotein</keyword>
<evidence type="ECO:0000256" key="12">
    <source>
        <dbReference type="ARBA" id="ARBA00023136"/>
    </source>
</evidence>
<proteinExistence type="inferred from homology"/>
<evidence type="ECO:0000256" key="16">
    <source>
        <dbReference type="ARBA" id="ARBA00047268"/>
    </source>
</evidence>
<evidence type="ECO:0000256" key="6">
    <source>
        <dbReference type="ARBA" id="ARBA00022692"/>
    </source>
</evidence>
<keyword evidence="15" id="KW-0326">Glycosidase</keyword>
<feature type="transmembrane region" description="Helical" evidence="17">
    <location>
        <begin position="2272"/>
        <end position="2291"/>
    </location>
</feature>
<gene>
    <name evidence="19" type="ORF">GEV33_008551</name>
</gene>
<dbReference type="GO" id="GO:0016020">
    <property type="term" value="C:membrane"/>
    <property type="evidence" value="ECO:0007669"/>
    <property type="project" value="UniProtKB-SubCell"/>
</dbReference>
<comment type="similarity">
    <text evidence="4">Belongs to the acid sphingomyelinase family.</text>
</comment>
<evidence type="ECO:0000256" key="8">
    <source>
        <dbReference type="ARBA" id="ARBA00022729"/>
    </source>
</evidence>
<dbReference type="PANTHER" id="PTHR10340">
    <property type="entry name" value="SPHINGOMYELIN PHOSPHODIESTERASE"/>
    <property type="match status" value="1"/>
</dbReference>
<dbReference type="SUPFAM" id="SSF56300">
    <property type="entry name" value="Metallo-dependent phosphatases"/>
    <property type="match status" value="4"/>
</dbReference>
<reference evidence="19" key="1">
    <citation type="journal article" date="2020" name="J Insects Food Feed">
        <title>The yellow mealworm (Tenebrio molitor) genome: a resource for the emerging insects as food and feed industry.</title>
        <authorList>
            <person name="Eriksson T."/>
            <person name="Andere A."/>
            <person name="Kelstrup H."/>
            <person name="Emery V."/>
            <person name="Picard C."/>
        </authorList>
    </citation>
    <scope>NUCLEOTIDE SEQUENCE</scope>
    <source>
        <strain evidence="19">Stoneville</strain>
        <tissue evidence="19">Whole head</tissue>
    </source>
</reference>
<dbReference type="FunFam" id="3.60.21.10:FF:000211">
    <property type="entry name" value="Sphingomyelin phosphodiesterase"/>
    <property type="match status" value="1"/>
</dbReference>
<comment type="catalytic activity">
    <reaction evidence="16">
        <text>a sphingomyelin + H2O = phosphocholine + an N-acylsphing-4-enine + H(+)</text>
        <dbReference type="Rhea" id="RHEA:19253"/>
        <dbReference type="ChEBI" id="CHEBI:15377"/>
        <dbReference type="ChEBI" id="CHEBI:15378"/>
        <dbReference type="ChEBI" id="CHEBI:17636"/>
        <dbReference type="ChEBI" id="CHEBI:52639"/>
        <dbReference type="ChEBI" id="CHEBI:295975"/>
        <dbReference type="EC" id="3.1.4.12"/>
    </reaction>
    <physiologicalReaction direction="left-to-right" evidence="16">
        <dbReference type="Rhea" id="RHEA:19254"/>
    </physiologicalReaction>
</comment>
<evidence type="ECO:0000256" key="9">
    <source>
        <dbReference type="ARBA" id="ARBA00022801"/>
    </source>
</evidence>
<dbReference type="GO" id="GO:0046513">
    <property type="term" value="P:ceramide biosynthetic process"/>
    <property type="evidence" value="ECO:0007669"/>
    <property type="project" value="UniProtKB-ARBA"/>
</dbReference>
<keyword evidence="9" id="KW-0378">Hydrolase</keyword>
<evidence type="ECO:0000313" key="20">
    <source>
        <dbReference type="Proteomes" id="UP000719412"/>
    </source>
</evidence>
<dbReference type="SUPFAM" id="SSF47862">
    <property type="entry name" value="Saposin"/>
    <property type="match status" value="1"/>
</dbReference>
<evidence type="ECO:0000256" key="3">
    <source>
        <dbReference type="ARBA" id="ARBA00004613"/>
    </source>
</evidence>
<feature type="domain" description="Saposin B-type" evidence="18">
    <location>
        <begin position="1579"/>
        <end position="1665"/>
    </location>
</feature>
<accession>A0A8J6LHZ0</accession>
<keyword evidence="6 17" id="KW-0812">Transmembrane</keyword>
<dbReference type="InterPro" id="IPR029052">
    <property type="entry name" value="Metallo-depent_PP-like"/>
</dbReference>
<evidence type="ECO:0000256" key="2">
    <source>
        <dbReference type="ARBA" id="ARBA00004141"/>
    </source>
</evidence>
<keyword evidence="7" id="KW-0479">Metal-binding</keyword>
<dbReference type="GO" id="GO:0005764">
    <property type="term" value="C:lysosome"/>
    <property type="evidence" value="ECO:0007669"/>
    <property type="project" value="TreeGrafter"/>
</dbReference>
<dbReference type="GO" id="GO:0016798">
    <property type="term" value="F:hydrolase activity, acting on glycosyl bonds"/>
    <property type="evidence" value="ECO:0007669"/>
    <property type="project" value="UniProtKB-KW"/>
</dbReference>
<dbReference type="InterPro" id="IPR004843">
    <property type="entry name" value="Calcineurin-like_PHP"/>
</dbReference>
<evidence type="ECO:0000256" key="17">
    <source>
        <dbReference type="SAM" id="Phobius"/>
    </source>
</evidence>
<comment type="subcellular location">
    <subcellularLocation>
        <location evidence="2">Membrane</location>
        <topology evidence="2">Multi-pass membrane protein</topology>
    </subcellularLocation>
    <subcellularLocation>
        <location evidence="3">Secreted</location>
    </subcellularLocation>
</comment>
<organism evidence="19 20">
    <name type="scientific">Tenebrio molitor</name>
    <name type="common">Yellow mealworm beetle</name>
    <dbReference type="NCBI Taxonomy" id="7067"/>
    <lineage>
        <taxon>Eukaryota</taxon>
        <taxon>Metazoa</taxon>
        <taxon>Ecdysozoa</taxon>
        <taxon>Arthropoda</taxon>
        <taxon>Hexapoda</taxon>
        <taxon>Insecta</taxon>
        <taxon>Pterygota</taxon>
        <taxon>Neoptera</taxon>
        <taxon>Endopterygota</taxon>
        <taxon>Coleoptera</taxon>
        <taxon>Polyphaga</taxon>
        <taxon>Cucujiformia</taxon>
        <taxon>Tenebrionidae</taxon>
        <taxon>Tenebrio</taxon>
    </lineage>
</organism>
<dbReference type="InterPro" id="IPR005821">
    <property type="entry name" value="Ion_trans_dom"/>
</dbReference>
<dbReference type="Pfam" id="PF19272">
    <property type="entry name" value="ASMase_C"/>
    <property type="match status" value="3"/>
</dbReference>
<evidence type="ECO:0000256" key="1">
    <source>
        <dbReference type="ARBA" id="ARBA00001947"/>
    </source>
</evidence>
<dbReference type="Pfam" id="PF00520">
    <property type="entry name" value="Ion_trans"/>
    <property type="match status" value="1"/>
</dbReference>
<reference evidence="19" key="2">
    <citation type="submission" date="2021-08" db="EMBL/GenBank/DDBJ databases">
        <authorList>
            <person name="Eriksson T."/>
        </authorList>
    </citation>
    <scope>NUCLEOTIDE SEQUENCE</scope>
    <source>
        <strain evidence="19">Stoneville</strain>
        <tissue evidence="19">Whole head</tissue>
    </source>
</reference>
<keyword evidence="20" id="KW-1185">Reference proteome</keyword>
<evidence type="ECO:0000313" key="19">
    <source>
        <dbReference type="EMBL" id="KAH0814236.1"/>
    </source>
</evidence>
<dbReference type="FunFam" id="3.60.21.10:FF:000092">
    <property type="entry name" value="Sphingomyelin phosphodiesterase"/>
    <property type="match status" value="1"/>
</dbReference>
<dbReference type="GO" id="GO:0005615">
    <property type="term" value="C:extracellular space"/>
    <property type="evidence" value="ECO:0007669"/>
    <property type="project" value="TreeGrafter"/>
</dbReference>
<dbReference type="GO" id="GO:0006685">
    <property type="term" value="P:sphingomyelin catabolic process"/>
    <property type="evidence" value="ECO:0007669"/>
    <property type="project" value="TreeGrafter"/>
</dbReference>
<sequence length="2359" mass="268216">MWNTSIEKNSEVIVKTFSYLKETFGVPVFPIFGNHEPHPLDQWPTQSEGQFSVKWLFELVADLWSDMIGENVTETVLKGGYYSVSPRPGFRIMGLNANPGYTFNFWLLVEDFDPFGQLQWLADNLKQAEDNNESVHILMHVTTGASTQLKVWSREYARIVERFANTITGQFNGHTHEDEFHVYYSQKHPRRAVGAAFNGASVTPFVDVNPSFKYYYVDPETFSLLDYDEWTFNLTLANSHQSQPLNWYKLYSFVDTYGSANLLPSEVDKVVHRMAKNHSLIDNHIAPFRFKSRNADPSIQGGCDESCRKEILCDIVTTVYKSDKQYFSRLLDTDKNTSYDFKLDNISTVYQSVSFIKMASRRLLGVVLWVVLLPLAIPTEVPVGQELVTKGLQEYFHTGVAPEYLADALHQNQFPFLFRDGMENVYDNPTVCYYCNLAVDLVIAERLLGLTAETLAKEAEYLCVHLGIESRRVCTGVIDLNLDVFLYIIDNYPNITSNRICGSVLQGLGCPAGDAFEWSIDLPSGNSQERPKPNDTNPETFNVLQLSDIHYDPNYVPNGNADCGEPICCQGDQGEPNSTETTCGYWTDYRDADVPWHLVEETIRQTKTQEFDYVYYTGDIISHRVWETSVANNTWTIAQLYSYFKDTFDVPVYPIFGNHEPHPLDLWPTESVLDEKFSVQWLFELAAQSWSELVGEDISETVLKGGYYTVSPRPGFRIIAINSNLCYCYNWWLIFDDVDPYGQLQWLADTLKQAEDNNESVHILSHIPTGTGESLSVWGREYSRIIERFSNTITGQFNGHTHKDQFHVYYNSSDPSQPVGTVFNGASLTPYSLSNPSYKLYQVDSTTFSLRDYEEWTFNLTLANSQPSTQSPQWYKLYSFVEAYGVDSLDPVEVDKVLYKMAQDHTLLDDYFTFKFRNGDPGVSPGCDDACKKDNLCQIATTVYGDATHCNRFLTFILSVPIFCASLALISSLNFPDEFAKVTKGIETFFNTGVPDFLPNALKNFQLTHVFRAGMEKIFSNPQLCVLCKLVADLIIAKRRLGVPREVLAKEAEFLCVGLGIENGRVCRGAIGLNLDIFLHIIDHYPVRSGRICGLLLQSYGCPNQGVFNWSVELPGGESVERVRSHKGRSFRILQLSDVHFDPNYTPYGNADCGEPLCCQGDQGEGSSVEKRIWETSVSNNTKAIAKFFSFLKNTFKVPVYPIFGNHEPHPLNVWTSERVDDGLFPTRWLFKQAAEAWSELVGQDIKETVLKGGYYTVSPKPGFRIVAINSNLCYTFNWWLIVDDFDPYGQLKWLAETLKKAEDDKESVHILTHVPTGAECLNVWSREYSRIVERFSNTITGQFCGHTHLDEFQIYYHSSKSTKPIGVVFNGASLTPFSSSNPSYKIYEVDSTSFSLRDYEEWTFNLTQANLQPGQPPEWYKLYSFVEAYGADNLEPEEVDKVVYKMAKDHSLLDKYFQFKYRNGDPGVGAGCDDACKRENLCQVATTVYTDDKHLKMILLRLSLLVFFIGLVSSKSKKGKYLSSTSHQLIQADDFELVKNGIVDVFKTKTKSDSFTKAAQSYQLPHVFREHMEKVYDNDQICTLCNIVFDLVIDEYNHGMTKEAIVDTIEYLCLSLGIETERVCNGAISINADIAFYIVENYPDIQAERVCGSVLQNFGCPTGDDFDWSIVIPPGNAAARPQLDDPSDDSFGILQLSDIHYDPYYKVNGEANCGEPVCCQEDQGEASSPETACGYWSDYRLADAPWYLVEETVRQSQTHDFDYVYYTGDIISHRVWQTTVDNNTETISKLYTFFKNSFDVPVFPIFGNHEPHPLNVWPDDQLKDDSLSVKWLFELAAKQWSDLIGQDVSETALKGGYYSVSPRPGFRVIGINGNLCYTDNWWLIFDDVDPFQQLQWLADTLKEAEDAGESVHILSHVPTGDISCLKVWSREYHRIVERFATTITGQFNGHTHRDEFHVYYNNSAPEQAVGVAFNGASVTPYDSANPSYKVYSVDQSTYTLLDYEEWTFNLTLANSRPVTETPEWYKLYSFVEAYGVNNLQAGEVDKVLYKMAEDHSLLDHYFRFYFRNGDAGIGAGCDEECRKAYLCDIAKAQFGETTQCNFFTELYDQSGAKYALHGFLMSASEVRAAHLGVVYLFVHRSNLRKFVGDDENKLRIEPTKLSIGLQKNNIGGVFVAHSNVQQLLASIWYEGLPGFRRKNMVLQALEIVRIGILFPFFSIGYILAPHSVIGQTMRKPFIKFICHSASYFTFLFMLSQTLFFDDPGIVYSQRGAQPTLVEWIILAYVSGLIWSEIKQLWDVGLEEYVRDMWNVIDFITNSLYVATVLKDPSAGNVPRKEWDAWDPMLISEGLFSAANIFR</sequence>
<keyword evidence="11 17" id="KW-1133">Transmembrane helix</keyword>
<name>A0A8J6LHZ0_TENMO</name>
<protein>
    <recommendedName>
        <fullName evidence="18">Saposin B-type domain-containing protein</fullName>
    </recommendedName>
</protein>
<comment type="cofactor">
    <cofactor evidence="1">
        <name>Zn(2+)</name>
        <dbReference type="ChEBI" id="CHEBI:29105"/>
    </cofactor>
</comment>
<dbReference type="PANTHER" id="PTHR10340:SF29">
    <property type="entry name" value="SPHINGOMYELIN PHOSPHODIESTERASE"/>
    <property type="match status" value="1"/>
</dbReference>
<evidence type="ECO:0000256" key="14">
    <source>
        <dbReference type="ARBA" id="ARBA00023180"/>
    </source>
</evidence>